<dbReference type="AlphaFoldDB" id="A0A5C3KE89"/>
<keyword evidence="2" id="KW-1185">Reference proteome</keyword>
<dbReference type="Proteomes" id="UP000307440">
    <property type="component" value="Unassembled WGS sequence"/>
</dbReference>
<reference evidence="1 2" key="1">
    <citation type="journal article" date="2019" name="Nat. Ecol. Evol.">
        <title>Megaphylogeny resolves global patterns of mushroom evolution.</title>
        <authorList>
            <person name="Varga T."/>
            <person name="Krizsan K."/>
            <person name="Foldi C."/>
            <person name="Dima B."/>
            <person name="Sanchez-Garcia M."/>
            <person name="Sanchez-Ramirez S."/>
            <person name="Szollosi G.J."/>
            <person name="Szarkandi J.G."/>
            <person name="Papp V."/>
            <person name="Albert L."/>
            <person name="Andreopoulos W."/>
            <person name="Angelini C."/>
            <person name="Antonin V."/>
            <person name="Barry K.W."/>
            <person name="Bougher N.L."/>
            <person name="Buchanan P."/>
            <person name="Buyck B."/>
            <person name="Bense V."/>
            <person name="Catcheside P."/>
            <person name="Chovatia M."/>
            <person name="Cooper J."/>
            <person name="Damon W."/>
            <person name="Desjardin D."/>
            <person name="Finy P."/>
            <person name="Geml J."/>
            <person name="Haridas S."/>
            <person name="Hughes K."/>
            <person name="Justo A."/>
            <person name="Karasinski D."/>
            <person name="Kautmanova I."/>
            <person name="Kiss B."/>
            <person name="Kocsube S."/>
            <person name="Kotiranta H."/>
            <person name="LaButti K.M."/>
            <person name="Lechner B.E."/>
            <person name="Liimatainen K."/>
            <person name="Lipzen A."/>
            <person name="Lukacs Z."/>
            <person name="Mihaltcheva S."/>
            <person name="Morgado L.N."/>
            <person name="Niskanen T."/>
            <person name="Noordeloos M.E."/>
            <person name="Ohm R.A."/>
            <person name="Ortiz-Santana B."/>
            <person name="Ovrebo C."/>
            <person name="Racz N."/>
            <person name="Riley R."/>
            <person name="Savchenko A."/>
            <person name="Shiryaev A."/>
            <person name="Soop K."/>
            <person name="Spirin V."/>
            <person name="Szebenyi C."/>
            <person name="Tomsovsky M."/>
            <person name="Tulloss R.E."/>
            <person name="Uehling J."/>
            <person name="Grigoriev I.V."/>
            <person name="Vagvolgyi C."/>
            <person name="Papp T."/>
            <person name="Martin F.M."/>
            <person name="Miettinen O."/>
            <person name="Hibbett D.S."/>
            <person name="Nagy L.G."/>
        </authorList>
    </citation>
    <scope>NUCLEOTIDE SEQUENCE [LARGE SCALE GENOMIC DNA]</scope>
    <source>
        <strain evidence="1 2">CBS 121175</strain>
    </source>
</reference>
<gene>
    <name evidence="1" type="ORF">FA15DRAFT_254829</name>
</gene>
<protein>
    <submittedName>
        <fullName evidence="1">Uncharacterized protein</fullName>
    </submittedName>
</protein>
<evidence type="ECO:0000313" key="2">
    <source>
        <dbReference type="Proteomes" id="UP000307440"/>
    </source>
</evidence>
<organism evidence="1 2">
    <name type="scientific">Coprinopsis marcescibilis</name>
    <name type="common">Agaric fungus</name>
    <name type="synonym">Psathyrella marcescibilis</name>
    <dbReference type="NCBI Taxonomy" id="230819"/>
    <lineage>
        <taxon>Eukaryota</taxon>
        <taxon>Fungi</taxon>
        <taxon>Dikarya</taxon>
        <taxon>Basidiomycota</taxon>
        <taxon>Agaricomycotina</taxon>
        <taxon>Agaricomycetes</taxon>
        <taxon>Agaricomycetidae</taxon>
        <taxon>Agaricales</taxon>
        <taxon>Agaricineae</taxon>
        <taxon>Psathyrellaceae</taxon>
        <taxon>Coprinopsis</taxon>
    </lineage>
</organism>
<name>A0A5C3KE89_COPMA</name>
<dbReference type="EMBL" id="ML210402">
    <property type="protein sequence ID" value="TFK18429.1"/>
    <property type="molecule type" value="Genomic_DNA"/>
</dbReference>
<sequence>MCLLCLSPWRQGWTVQRLARCGASEVQTPRPKLLSLASRSRSCYISVRRDRVKVVLH</sequence>
<proteinExistence type="predicted"/>
<accession>A0A5C3KE89</accession>
<evidence type="ECO:0000313" key="1">
    <source>
        <dbReference type="EMBL" id="TFK18429.1"/>
    </source>
</evidence>